<organism evidence="3 4">
    <name type="scientific">Lithospermum erythrorhizon</name>
    <name type="common">Purple gromwell</name>
    <name type="synonym">Lithospermum officinale var. erythrorhizon</name>
    <dbReference type="NCBI Taxonomy" id="34254"/>
    <lineage>
        <taxon>Eukaryota</taxon>
        <taxon>Viridiplantae</taxon>
        <taxon>Streptophyta</taxon>
        <taxon>Embryophyta</taxon>
        <taxon>Tracheophyta</taxon>
        <taxon>Spermatophyta</taxon>
        <taxon>Magnoliopsida</taxon>
        <taxon>eudicotyledons</taxon>
        <taxon>Gunneridae</taxon>
        <taxon>Pentapetalae</taxon>
        <taxon>asterids</taxon>
        <taxon>lamiids</taxon>
        <taxon>Boraginales</taxon>
        <taxon>Boraginaceae</taxon>
        <taxon>Boraginoideae</taxon>
        <taxon>Lithospermeae</taxon>
        <taxon>Lithospermum</taxon>
    </lineage>
</organism>
<dbReference type="Pfam" id="PF10536">
    <property type="entry name" value="PMD"/>
    <property type="match status" value="1"/>
</dbReference>
<comment type="caution">
    <text evidence="3">The sequence shown here is derived from an EMBL/GenBank/DDBJ whole genome shotgun (WGS) entry which is preliminary data.</text>
</comment>
<evidence type="ECO:0000259" key="2">
    <source>
        <dbReference type="Pfam" id="PF10536"/>
    </source>
</evidence>
<accession>A0AAV3RV54</accession>
<dbReference type="Proteomes" id="UP001454036">
    <property type="component" value="Unassembled WGS sequence"/>
</dbReference>
<name>A0AAV3RV54_LITER</name>
<reference evidence="3 4" key="1">
    <citation type="submission" date="2024-01" db="EMBL/GenBank/DDBJ databases">
        <title>The complete chloroplast genome sequence of Lithospermum erythrorhizon: insights into the phylogenetic relationship among Boraginaceae species and the maternal lineages of purple gromwells.</title>
        <authorList>
            <person name="Okada T."/>
            <person name="Watanabe K."/>
        </authorList>
    </citation>
    <scope>NUCLEOTIDE SEQUENCE [LARGE SCALE GENOMIC DNA]</scope>
</reference>
<evidence type="ECO:0000313" key="3">
    <source>
        <dbReference type="EMBL" id="GAA0184973.1"/>
    </source>
</evidence>
<dbReference type="PANTHER" id="PTHR46033">
    <property type="entry name" value="PROTEIN MAIN-LIKE 2"/>
    <property type="match status" value="1"/>
</dbReference>
<dbReference type="GO" id="GO:0010073">
    <property type="term" value="P:meristem maintenance"/>
    <property type="evidence" value="ECO:0007669"/>
    <property type="project" value="InterPro"/>
</dbReference>
<protein>
    <recommendedName>
        <fullName evidence="2">Aminotransferase-like plant mobile domain-containing protein</fullName>
    </recommendedName>
</protein>
<evidence type="ECO:0000313" key="4">
    <source>
        <dbReference type="Proteomes" id="UP001454036"/>
    </source>
</evidence>
<feature type="coiled-coil region" evidence="1">
    <location>
        <begin position="570"/>
        <end position="618"/>
    </location>
</feature>
<dbReference type="PANTHER" id="PTHR46033:SF8">
    <property type="entry name" value="PROTEIN MAINTENANCE OF MERISTEMS-LIKE"/>
    <property type="match status" value="1"/>
</dbReference>
<dbReference type="EMBL" id="BAABME010012312">
    <property type="protein sequence ID" value="GAA0184973.1"/>
    <property type="molecule type" value="Genomic_DNA"/>
</dbReference>
<keyword evidence="1" id="KW-0175">Coiled coil</keyword>
<dbReference type="AlphaFoldDB" id="A0AAV3RV54"/>
<dbReference type="InterPro" id="IPR044824">
    <property type="entry name" value="MAIN-like"/>
</dbReference>
<feature type="domain" description="Aminotransferase-like plant mobile" evidence="2">
    <location>
        <begin position="23"/>
        <end position="251"/>
    </location>
</feature>
<evidence type="ECO:0000256" key="1">
    <source>
        <dbReference type="SAM" id="Coils"/>
    </source>
</evidence>
<gene>
    <name evidence="3" type="ORF">LIER_32261</name>
</gene>
<sequence>MSVFVKRVNKLSQRQRDAVERTGFGNLLLIGNRMIAKTLLNALMERWHSKKRAFVLAKGGVISITPLDVALILGLRVTGQPVNIIRESDLPFLEVEGKYGATLWNRKVTVASINERLEKLGEKDDDEFVRLFLLFTFGTLLFPNTSEKVDSRYLYLLQDIDDIRKFAWGVAVLDDLADWLSRRKEENVQYVGGCLILLQIWLYEHINIARPSLRNHPIKFPRACRWDNSKSHLRDWSSLQFRNLQTNQISWFLDLTLEELELEIVKELLASQREMGTTHIDLDSEAGGALGNEDCCSPLRSSSPDKASTSMGNQIFPKHGVHCSQDKENPIAIVTNTDMSNNERDGALANEKQNPEFISVSDVSHSQGDDVLENVHSCQQVSQKGRSDQSRPSFNFELPLMTDQHYSPPATSCQQEKQNPNFIVMDNDVCNNQRNGVLSNEREKQIPNLISLNNDVCNNQGDGALVDNDFSNQLSSICDLASTSSGDQCSSPSTSCSPQMIQRHTFIDIGSDNGCSNQLRPICDLACTSLGDQYSSPSASCSPQVRQRLNFIDLSSDDNEDEYTSEDCVMKREISKLRKENNNLKKETKEKERKLSEATKIEEENTKLRKEVESLKYQNLLHLSAFNIVSRLNSVVFSEIADEVLGTN</sequence>
<dbReference type="InterPro" id="IPR019557">
    <property type="entry name" value="AminoTfrase-like_pln_mobile"/>
</dbReference>
<proteinExistence type="predicted"/>
<keyword evidence="4" id="KW-1185">Reference proteome</keyword>